<dbReference type="Gene3D" id="1.10.3470.10">
    <property type="entry name" value="ABC transporter involved in vitamin B12 uptake, BtuC"/>
    <property type="match status" value="1"/>
</dbReference>
<feature type="transmembrane region" description="Helical" evidence="8">
    <location>
        <begin position="249"/>
        <end position="275"/>
    </location>
</feature>
<evidence type="ECO:0000256" key="6">
    <source>
        <dbReference type="ARBA" id="ARBA00022989"/>
    </source>
</evidence>
<dbReference type="Proteomes" id="UP000183077">
    <property type="component" value="Unassembled WGS sequence"/>
</dbReference>
<evidence type="ECO:0000313" key="9">
    <source>
        <dbReference type="EMBL" id="KZE81298.1"/>
    </source>
</evidence>
<evidence type="ECO:0000256" key="3">
    <source>
        <dbReference type="ARBA" id="ARBA00022448"/>
    </source>
</evidence>
<keyword evidence="3" id="KW-0813">Transport</keyword>
<comment type="similarity">
    <text evidence="2">Belongs to the binding-protein-dependent transport system permease family. FecCD subfamily.</text>
</comment>
<organism evidence="9 11">
    <name type="scientific">Myroides marinus</name>
    <dbReference type="NCBI Taxonomy" id="703342"/>
    <lineage>
        <taxon>Bacteria</taxon>
        <taxon>Pseudomonadati</taxon>
        <taxon>Bacteroidota</taxon>
        <taxon>Flavobacteriia</taxon>
        <taxon>Flavobacteriales</taxon>
        <taxon>Flavobacteriaceae</taxon>
        <taxon>Myroides</taxon>
    </lineage>
</organism>
<evidence type="ECO:0000256" key="1">
    <source>
        <dbReference type="ARBA" id="ARBA00004651"/>
    </source>
</evidence>
<dbReference type="EMBL" id="FNYS01000002">
    <property type="protein sequence ID" value="SEI62575.1"/>
    <property type="molecule type" value="Genomic_DNA"/>
</dbReference>
<dbReference type="SUPFAM" id="SSF81345">
    <property type="entry name" value="ABC transporter involved in vitamin B12 uptake, BtuC"/>
    <property type="match status" value="1"/>
</dbReference>
<keyword evidence="4" id="KW-1003">Cell membrane</keyword>
<evidence type="ECO:0000256" key="5">
    <source>
        <dbReference type="ARBA" id="ARBA00022692"/>
    </source>
</evidence>
<dbReference type="Pfam" id="PF01032">
    <property type="entry name" value="FecCD"/>
    <property type="match status" value="1"/>
</dbReference>
<keyword evidence="11" id="KW-1185">Reference proteome</keyword>
<dbReference type="GO" id="GO:0005886">
    <property type="term" value="C:plasma membrane"/>
    <property type="evidence" value="ECO:0007669"/>
    <property type="project" value="UniProtKB-SubCell"/>
</dbReference>
<dbReference type="RefSeq" id="WP_038985635.1">
    <property type="nucleotide sequence ID" value="NZ_FNYS01000002.1"/>
</dbReference>
<dbReference type="EMBL" id="LQNU01000053">
    <property type="protein sequence ID" value="KZE81298.1"/>
    <property type="molecule type" value="Genomic_DNA"/>
</dbReference>
<evidence type="ECO:0000313" key="10">
    <source>
        <dbReference type="EMBL" id="SEI62575.1"/>
    </source>
</evidence>
<feature type="transmembrane region" description="Helical" evidence="8">
    <location>
        <begin position="95"/>
        <end position="114"/>
    </location>
</feature>
<reference evidence="9 11" key="1">
    <citation type="submission" date="2016-01" db="EMBL/GenBank/DDBJ databases">
        <title>Whole genome sequencing of Myroides marinus L41.</title>
        <authorList>
            <person name="Hong K.W."/>
        </authorList>
    </citation>
    <scope>NUCLEOTIDE SEQUENCE [LARGE SCALE GENOMIC DNA]</scope>
    <source>
        <strain evidence="9 11">L41</strain>
    </source>
</reference>
<accession>A0A163Z946</accession>
<evidence type="ECO:0000256" key="8">
    <source>
        <dbReference type="SAM" id="Phobius"/>
    </source>
</evidence>
<dbReference type="GO" id="GO:0033214">
    <property type="term" value="P:siderophore-iron import into cell"/>
    <property type="evidence" value="ECO:0007669"/>
    <property type="project" value="TreeGrafter"/>
</dbReference>
<dbReference type="OrthoDB" id="9811721at2"/>
<dbReference type="GeneID" id="82255999"/>
<dbReference type="AlphaFoldDB" id="A0A163Z946"/>
<evidence type="ECO:0000256" key="2">
    <source>
        <dbReference type="ARBA" id="ARBA00007935"/>
    </source>
</evidence>
<reference evidence="10 12" key="2">
    <citation type="submission" date="2016-10" db="EMBL/GenBank/DDBJ databases">
        <authorList>
            <person name="de Groot N.N."/>
        </authorList>
    </citation>
    <scope>NUCLEOTIDE SEQUENCE [LARGE SCALE GENOMIC DNA]</scope>
    <source>
        <strain evidence="10 12">DSM 23048</strain>
    </source>
</reference>
<evidence type="ECO:0000313" key="11">
    <source>
        <dbReference type="Proteomes" id="UP000076630"/>
    </source>
</evidence>
<feature type="transmembrane region" description="Helical" evidence="8">
    <location>
        <begin position="7"/>
        <end position="29"/>
    </location>
</feature>
<sequence>MKTKLSFYAILLSIILIIIAVASIFIGVYKFEAGTFQTLYNILFTTQEINPSDHYVFFDVRLPRVLMAILTGAGLSLAGTTLQGMFKNPLASPDLIGITAGSVLFAAVTIVLGAHIKSLIPEAVHYSLLSIMSFVGAIMTMSFVYKMSTVAGKTNVSVLLLSGVAITSLTGAATGLLTYLSSDEELRNLTFWTLGSLAGATWTKVTILAVVVITSIAILINKGKALNAMMLGERDATHLGIPVERTKKLIVLLSALMVGTIVAFTGTIGFVGLIVPYILRLIFKSNYYFILPLSTLCGSILLLVADTISRTLVPPSEIPIGILTSIMGAPVFIAILIKFKKSL</sequence>
<feature type="transmembrane region" description="Helical" evidence="8">
    <location>
        <begin position="320"/>
        <end position="339"/>
    </location>
</feature>
<feature type="transmembrane region" description="Helical" evidence="8">
    <location>
        <begin position="126"/>
        <end position="145"/>
    </location>
</feature>
<dbReference type="GO" id="GO:0022857">
    <property type="term" value="F:transmembrane transporter activity"/>
    <property type="evidence" value="ECO:0007669"/>
    <property type="project" value="InterPro"/>
</dbReference>
<feature type="transmembrane region" description="Helical" evidence="8">
    <location>
        <begin position="65"/>
        <end position="83"/>
    </location>
</feature>
<dbReference type="Proteomes" id="UP000076630">
    <property type="component" value="Unassembled WGS sequence"/>
</dbReference>
<dbReference type="PANTHER" id="PTHR30472:SF25">
    <property type="entry name" value="ABC TRANSPORTER PERMEASE PROTEIN MJ0876-RELATED"/>
    <property type="match status" value="1"/>
</dbReference>
<evidence type="ECO:0000313" key="12">
    <source>
        <dbReference type="Proteomes" id="UP000183077"/>
    </source>
</evidence>
<dbReference type="InterPro" id="IPR037294">
    <property type="entry name" value="ABC_BtuC-like"/>
</dbReference>
<gene>
    <name evidence="9" type="ORF">AV926_08405</name>
    <name evidence="10" type="ORF">SAMN04488018_102309</name>
</gene>
<feature type="transmembrane region" description="Helical" evidence="8">
    <location>
        <begin position="200"/>
        <end position="220"/>
    </location>
</feature>
<protein>
    <submittedName>
        <fullName evidence="9">Iron ABC transporter</fullName>
    </submittedName>
    <submittedName>
        <fullName evidence="10">Iron complex transport system permease protein</fullName>
    </submittedName>
</protein>
<keyword evidence="5 8" id="KW-0812">Transmembrane</keyword>
<dbReference type="InterPro" id="IPR000522">
    <property type="entry name" value="ABC_transptr_permease_BtuC"/>
</dbReference>
<feature type="transmembrane region" description="Helical" evidence="8">
    <location>
        <begin position="157"/>
        <end position="180"/>
    </location>
</feature>
<evidence type="ECO:0000256" key="7">
    <source>
        <dbReference type="ARBA" id="ARBA00023136"/>
    </source>
</evidence>
<proteinExistence type="inferred from homology"/>
<comment type="subcellular location">
    <subcellularLocation>
        <location evidence="1">Cell membrane</location>
        <topology evidence="1">Multi-pass membrane protein</topology>
    </subcellularLocation>
</comment>
<dbReference type="PANTHER" id="PTHR30472">
    <property type="entry name" value="FERRIC ENTEROBACTIN TRANSPORT SYSTEM PERMEASE PROTEIN"/>
    <property type="match status" value="1"/>
</dbReference>
<keyword evidence="7 8" id="KW-0472">Membrane</keyword>
<name>A0A163Z946_9FLAO</name>
<evidence type="ECO:0000256" key="4">
    <source>
        <dbReference type="ARBA" id="ARBA00022475"/>
    </source>
</evidence>
<dbReference type="CDD" id="cd06550">
    <property type="entry name" value="TM_ABC_iron-siderophores_like"/>
    <property type="match status" value="1"/>
</dbReference>
<keyword evidence="6 8" id="KW-1133">Transmembrane helix</keyword>
<feature type="transmembrane region" description="Helical" evidence="8">
    <location>
        <begin position="287"/>
        <end position="308"/>
    </location>
</feature>
<dbReference type="FunFam" id="1.10.3470.10:FF:000001">
    <property type="entry name" value="Vitamin B12 ABC transporter permease BtuC"/>
    <property type="match status" value="1"/>
</dbReference>